<feature type="transmembrane region" description="Helical" evidence="1">
    <location>
        <begin position="381"/>
        <end position="402"/>
    </location>
</feature>
<feature type="transmembrane region" description="Helical" evidence="1">
    <location>
        <begin position="143"/>
        <end position="166"/>
    </location>
</feature>
<dbReference type="PANTHER" id="PTHR34219:SF3">
    <property type="entry name" value="BLL7967 PROTEIN"/>
    <property type="match status" value="1"/>
</dbReference>
<keyword evidence="1" id="KW-0472">Membrane</keyword>
<evidence type="ECO:0000256" key="1">
    <source>
        <dbReference type="SAM" id="Phobius"/>
    </source>
</evidence>
<dbReference type="InterPro" id="IPR005625">
    <property type="entry name" value="PepSY-ass_TM"/>
</dbReference>
<feature type="transmembrane region" description="Helical" evidence="1">
    <location>
        <begin position="12"/>
        <end position="36"/>
    </location>
</feature>
<feature type="transmembrane region" description="Helical" evidence="1">
    <location>
        <begin position="187"/>
        <end position="211"/>
    </location>
</feature>
<keyword evidence="1" id="KW-0812">Transmembrane</keyword>
<dbReference type="OrthoDB" id="5288982at2"/>
<reference evidence="2 3" key="1">
    <citation type="submission" date="2017-04" db="EMBL/GenBank/DDBJ databases">
        <title>Whole genome sequence of Bdellovibrio bacteriovorus strain SSB218315.</title>
        <authorList>
            <person name="Oyedara O."/>
            <person name="Rodriguez-Perez M.A."/>
        </authorList>
    </citation>
    <scope>NUCLEOTIDE SEQUENCE [LARGE SCALE GENOMIC DNA]</scope>
    <source>
        <strain evidence="2 3">SSB218315</strain>
    </source>
</reference>
<dbReference type="EMBL" id="CP020946">
    <property type="protein sequence ID" value="ASD65493.1"/>
    <property type="molecule type" value="Genomic_DNA"/>
</dbReference>
<protein>
    <recommendedName>
        <fullName evidence="4">PepSY domain-containing protein</fullName>
    </recommendedName>
</protein>
<accession>A0A1Z3NDF0</accession>
<feature type="transmembrane region" description="Helical" evidence="1">
    <location>
        <begin position="332"/>
        <end position="353"/>
    </location>
</feature>
<dbReference type="Proteomes" id="UP000197003">
    <property type="component" value="Chromosome"/>
</dbReference>
<dbReference type="AlphaFoldDB" id="A0A1Z3NDF0"/>
<organism evidence="2 3">
    <name type="scientific">Bdellovibrio bacteriovorus</name>
    <dbReference type="NCBI Taxonomy" id="959"/>
    <lineage>
        <taxon>Bacteria</taxon>
        <taxon>Pseudomonadati</taxon>
        <taxon>Bdellovibrionota</taxon>
        <taxon>Bdellovibrionia</taxon>
        <taxon>Bdellovibrionales</taxon>
        <taxon>Pseudobdellovibrionaceae</taxon>
        <taxon>Bdellovibrio</taxon>
    </lineage>
</organism>
<dbReference type="PANTHER" id="PTHR34219">
    <property type="entry name" value="IRON-REGULATED INNER MEMBRANE PROTEIN-RELATED"/>
    <property type="match status" value="1"/>
</dbReference>
<name>A0A1Z3NDF0_BDEBC</name>
<dbReference type="RefSeq" id="WP_088566862.1">
    <property type="nucleotide sequence ID" value="NZ_CP020946.1"/>
</dbReference>
<evidence type="ECO:0000313" key="3">
    <source>
        <dbReference type="Proteomes" id="UP000197003"/>
    </source>
</evidence>
<evidence type="ECO:0008006" key="4">
    <source>
        <dbReference type="Google" id="ProtNLM"/>
    </source>
</evidence>
<evidence type="ECO:0000313" key="2">
    <source>
        <dbReference type="EMBL" id="ASD65493.1"/>
    </source>
</evidence>
<feature type="transmembrane region" description="Helical" evidence="1">
    <location>
        <begin position="408"/>
        <end position="429"/>
    </location>
</feature>
<keyword evidence="1" id="KW-1133">Transmembrane helix</keyword>
<dbReference type="Pfam" id="PF03929">
    <property type="entry name" value="PepSY_TM"/>
    <property type="match status" value="1"/>
</dbReference>
<sequence length="434" mass="48359">MNGRLFKILYKIHIYVGIFVAVHLFVLILTGTVLILKDEIEGNAGHGEEHHAEVIPAMDVHLEKILQKYPGDRPQSFNIEEADHDVAQLRMGYNGAKLFRESHRVYFNVHTGEEVSAPKKSDGVMDFILRLHREFLLGSNGKLYVGLIGVLYAFTLLSGFFIYGNFARKTNFGEVRRGSTRATMGDLHRFIGMTAFAWSLMIGVTGSFLGFSSTLIKVFQYSELQKLNVQYPTAPQAPLASVDKVIASAQKALPESTFDFMVFPDTQFSPPGHFMVLMHGNTPMTERLVELVIIDGVTGELTEVRQLPWYLKVAMLSEPLHFGNYGGLFLKILWVILSVASLVMPVSGIYIWWNRRRKKAPAPAAKATSVQPWKGALFKKIYTVPVILSVFSTAAVIGSFLIQGALNTVFVAALVVPVSIVVYFLISWLKKGAQ</sequence>
<proteinExistence type="predicted"/>
<gene>
    <name evidence="2" type="ORF">B9G79_10975</name>
</gene>